<evidence type="ECO:0000256" key="3">
    <source>
        <dbReference type="ARBA" id="ARBA00023163"/>
    </source>
</evidence>
<evidence type="ECO:0000259" key="5">
    <source>
        <dbReference type="PROSITE" id="PS51078"/>
    </source>
</evidence>
<evidence type="ECO:0000313" key="6">
    <source>
        <dbReference type="EMBL" id="QLD13081.1"/>
    </source>
</evidence>
<dbReference type="GO" id="GO:0003677">
    <property type="term" value="F:DNA binding"/>
    <property type="evidence" value="ECO:0007669"/>
    <property type="project" value="UniProtKB-KW"/>
</dbReference>
<dbReference type="PANTHER" id="PTHR30136">
    <property type="entry name" value="HELIX-TURN-HELIX TRANSCRIPTIONAL REGULATOR, ICLR FAMILY"/>
    <property type="match status" value="1"/>
</dbReference>
<evidence type="ECO:0000313" key="7">
    <source>
        <dbReference type="Proteomes" id="UP000509638"/>
    </source>
</evidence>
<keyword evidence="2" id="KW-0238">DNA-binding</keyword>
<dbReference type="GO" id="GO:0003700">
    <property type="term" value="F:DNA-binding transcription factor activity"/>
    <property type="evidence" value="ECO:0007669"/>
    <property type="project" value="TreeGrafter"/>
</dbReference>
<dbReference type="Proteomes" id="UP000509638">
    <property type="component" value="Chromosome"/>
</dbReference>
<organism evidence="6 7">
    <name type="scientific">Microbacterium oleivorans</name>
    <dbReference type="NCBI Taxonomy" id="273677"/>
    <lineage>
        <taxon>Bacteria</taxon>
        <taxon>Bacillati</taxon>
        <taxon>Actinomycetota</taxon>
        <taxon>Actinomycetes</taxon>
        <taxon>Micrococcales</taxon>
        <taxon>Microbacteriaceae</taxon>
        <taxon>Microbacterium</taxon>
    </lineage>
</organism>
<dbReference type="GO" id="GO:0045892">
    <property type="term" value="P:negative regulation of DNA-templated transcription"/>
    <property type="evidence" value="ECO:0007669"/>
    <property type="project" value="TreeGrafter"/>
</dbReference>
<dbReference type="SUPFAM" id="SSF55781">
    <property type="entry name" value="GAF domain-like"/>
    <property type="match status" value="2"/>
</dbReference>
<dbReference type="PANTHER" id="PTHR30136:SF35">
    <property type="entry name" value="HTH-TYPE TRANSCRIPTIONAL REGULATOR RV1719"/>
    <property type="match status" value="1"/>
</dbReference>
<dbReference type="InterPro" id="IPR005471">
    <property type="entry name" value="Tscrpt_reg_IclR_N"/>
</dbReference>
<proteinExistence type="predicted"/>
<dbReference type="InterPro" id="IPR014757">
    <property type="entry name" value="Tscrpt_reg_IclR_C"/>
</dbReference>
<keyword evidence="1" id="KW-0805">Transcription regulation</keyword>
<gene>
    <name evidence="6" type="ORF">HW566_15615</name>
</gene>
<dbReference type="InterPro" id="IPR036388">
    <property type="entry name" value="WH-like_DNA-bd_sf"/>
</dbReference>
<dbReference type="Gene3D" id="3.30.450.40">
    <property type="match status" value="1"/>
</dbReference>
<feature type="domain" description="IclR-ED" evidence="5">
    <location>
        <begin position="287"/>
        <end position="464"/>
    </location>
</feature>
<dbReference type="PROSITE" id="PS51078">
    <property type="entry name" value="ICLR_ED"/>
    <property type="match status" value="1"/>
</dbReference>
<dbReference type="PROSITE" id="PS51077">
    <property type="entry name" value="HTH_ICLR"/>
    <property type="match status" value="1"/>
</dbReference>
<feature type="domain" description="HTH iclR-type" evidence="4">
    <location>
        <begin position="2"/>
        <end position="67"/>
    </location>
</feature>
<evidence type="ECO:0000256" key="1">
    <source>
        <dbReference type="ARBA" id="ARBA00023015"/>
    </source>
</evidence>
<reference evidence="6 7" key="1">
    <citation type="submission" date="2020-06" db="EMBL/GenBank/DDBJ databases">
        <authorList>
            <person name="Jo H."/>
        </authorList>
    </citation>
    <scope>NUCLEOTIDE SEQUENCE [LARGE SCALE GENOMIC DNA]</scope>
    <source>
        <strain evidence="6 7">I46</strain>
    </source>
</reference>
<dbReference type="InterPro" id="IPR050707">
    <property type="entry name" value="HTH_MetabolicPath_Reg"/>
</dbReference>
<evidence type="ECO:0000259" key="4">
    <source>
        <dbReference type="PROSITE" id="PS51077"/>
    </source>
</evidence>
<dbReference type="SUPFAM" id="SSF46785">
    <property type="entry name" value="Winged helix' DNA-binding domain"/>
    <property type="match status" value="1"/>
</dbReference>
<keyword evidence="3" id="KW-0804">Transcription</keyword>
<name>A0A7D5IS25_9MICO</name>
<evidence type="ECO:0000256" key="2">
    <source>
        <dbReference type="ARBA" id="ARBA00023125"/>
    </source>
</evidence>
<dbReference type="SMART" id="SM00346">
    <property type="entry name" value="HTH_ICLR"/>
    <property type="match status" value="1"/>
</dbReference>
<dbReference type="Gene3D" id="1.10.10.10">
    <property type="entry name" value="Winged helix-like DNA-binding domain superfamily/Winged helix DNA-binding domain"/>
    <property type="match status" value="2"/>
</dbReference>
<dbReference type="RefSeq" id="WP_178014433.1">
    <property type="nucleotide sequence ID" value="NZ_CP058316.1"/>
</dbReference>
<dbReference type="EMBL" id="CP058316">
    <property type="protein sequence ID" value="QLD13081.1"/>
    <property type="molecule type" value="Genomic_DNA"/>
</dbReference>
<accession>A0A7D5IS25</accession>
<dbReference type="InterPro" id="IPR029016">
    <property type="entry name" value="GAF-like_dom_sf"/>
</dbReference>
<protein>
    <submittedName>
        <fullName evidence="6">Helix-turn-helix domain-containing protein</fullName>
    </submittedName>
</protein>
<sequence>MTARVEAGLRVVQVVSGRPDPTEPMLTGAIARAAGMPLSSASRLCAELVDLGLLARGDAYGSYRVGPAGLRLSGVASEPTVAAARSALTRLAHGTGETAVLAVGALGGVRVVDAVPSPWTLHSPAGVGELVADQRSASVQALARVGVGMGGQLTESRIGKCVELAVPVLDPGGEGVGVLAVRLPVNRAKEGVPVARRALAAERRTLERTLAAPTSRATPPGARRRPSSALAAAQMLLEALGPAEASVSELCAATGIRRDRALRLLESCHRAGFIRFDADGERLHLSWMLHGWLRAAVRPTLVSEGAPVVAAAADATGVCAFITVLRGMRSVTLVEEIRSLGAGLDMTPWLGRPCPIPSADGGPTLVMDFDPDDIPAFLPRRTDARELADFRRRVEVLLRDGVLATESFEEAGQTAVTAPIRDASGAVAAAVCLVGTTDEMRPRIPELKTVALELSADLSSLVGYRAADPAVAAA</sequence>
<dbReference type="AlphaFoldDB" id="A0A7D5IS25"/>
<dbReference type="Pfam" id="PF09339">
    <property type="entry name" value="HTH_IclR"/>
    <property type="match status" value="1"/>
</dbReference>
<dbReference type="InterPro" id="IPR036390">
    <property type="entry name" value="WH_DNA-bd_sf"/>
</dbReference>